<organism evidence="4 5">
    <name type="scientific">Nocardioides mangrovicus</name>
    <dbReference type="NCBI Taxonomy" id="2478913"/>
    <lineage>
        <taxon>Bacteria</taxon>
        <taxon>Bacillati</taxon>
        <taxon>Actinomycetota</taxon>
        <taxon>Actinomycetes</taxon>
        <taxon>Propionibacteriales</taxon>
        <taxon>Nocardioidaceae</taxon>
        <taxon>Nocardioides</taxon>
    </lineage>
</organism>
<dbReference type="FunFam" id="3.40.50.720:FF:000047">
    <property type="entry name" value="NADP-dependent L-serine/L-allo-threonine dehydrogenase"/>
    <property type="match status" value="1"/>
</dbReference>
<dbReference type="EMBL" id="RDBE01000006">
    <property type="protein sequence ID" value="RLV49604.1"/>
    <property type="molecule type" value="Genomic_DNA"/>
</dbReference>
<dbReference type="Gene3D" id="3.40.50.720">
    <property type="entry name" value="NAD(P)-binding Rossmann-like Domain"/>
    <property type="match status" value="1"/>
</dbReference>
<evidence type="ECO:0000313" key="4">
    <source>
        <dbReference type="EMBL" id="RLV49604.1"/>
    </source>
</evidence>
<dbReference type="InterPro" id="IPR002347">
    <property type="entry name" value="SDR_fam"/>
</dbReference>
<dbReference type="Proteomes" id="UP000281708">
    <property type="component" value="Unassembled WGS sequence"/>
</dbReference>
<name>A0A3L8P3D8_9ACTN</name>
<dbReference type="GO" id="GO:0016616">
    <property type="term" value="F:oxidoreductase activity, acting on the CH-OH group of donors, NAD or NADP as acceptor"/>
    <property type="evidence" value="ECO:0007669"/>
    <property type="project" value="UniProtKB-ARBA"/>
</dbReference>
<keyword evidence="5" id="KW-1185">Reference proteome</keyword>
<keyword evidence="2" id="KW-0560">Oxidoreductase</keyword>
<dbReference type="RefSeq" id="WP_121805369.1">
    <property type="nucleotide sequence ID" value="NZ_RDBE01000006.1"/>
</dbReference>
<dbReference type="InterPro" id="IPR036291">
    <property type="entry name" value="NAD(P)-bd_dom_sf"/>
</dbReference>
<evidence type="ECO:0000256" key="1">
    <source>
        <dbReference type="ARBA" id="ARBA00006484"/>
    </source>
</evidence>
<evidence type="ECO:0000256" key="2">
    <source>
        <dbReference type="ARBA" id="ARBA00023002"/>
    </source>
</evidence>
<comment type="caution">
    <text evidence="4">The sequence shown here is derived from an EMBL/GenBank/DDBJ whole genome shotgun (WGS) entry which is preliminary data.</text>
</comment>
<comment type="similarity">
    <text evidence="1 3">Belongs to the short-chain dehydrogenases/reductases (SDR) family.</text>
</comment>
<evidence type="ECO:0000256" key="3">
    <source>
        <dbReference type="RuleBase" id="RU000363"/>
    </source>
</evidence>
<dbReference type="InterPro" id="IPR020904">
    <property type="entry name" value="Sc_DH/Rdtase_CS"/>
</dbReference>
<proteinExistence type="inferred from homology"/>
<reference evidence="4 5" key="1">
    <citation type="submission" date="2018-10" db="EMBL/GenBank/DDBJ databases">
        <title>Marmoricola sp. 4Q3S-7 whole genome shotgun sequence.</title>
        <authorList>
            <person name="Li F."/>
        </authorList>
    </citation>
    <scope>NUCLEOTIDE SEQUENCE [LARGE SCALE GENOMIC DNA]</scope>
    <source>
        <strain evidence="4 5">4Q3S-7</strain>
    </source>
</reference>
<accession>A0A3L8P3D8</accession>
<dbReference type="Pfam" id="PF00106">
    <property type="entry name" value="adh_short"/>
    <property type="match status" value="1"/>
</dbReference>
<dbReference type="PANTHER" id="PTHR43115:SF4">
    <property type="entry name" value="DEHYDROGENASE_REDUCTASE SDR FAMILY MEMBER 11"/>
    <property type="match status" value="1"/>
</dbReference>
<evidence type="ECO:0000313" key="5">
    <source>
        <dbReference type="Proteomes" id="UP000281708"/>
    </source>
</evidence>
<dbReference type="PANTHER" id="PTHR43115">
    <property type="entry name" value="DEHYDROGENASE/REDUCTASE SDR FAMILY MEMBER 11"/>
    <property type="match status" value="1"/>
</dbReference>
<dbReference type="SUPFAM" id="SSF51735">
    <property type="entry name" value="NAD(P)-binding Rossmann-fold domains"/>
    <property type="match status" value="1"/>
</dbReference>
<gene>
    <name evidence="4" type="ORF">D9V37_06675</name>
</gene>
<protein>
    <submittedName>
        <fullName evidence="4">SDR family oxidoreductase</fullName>
    </submittedName>
</protein>
<dbReference type="PROSITE" id="PS00061">
    <property type="entry name" value="ADH_SHORT"/>
    <property type="match status" value="1"/>
</dbReference>
<dbReference type="PRINTS" id="PR00081">
    <property type="entry name" value="GDHRDH"/>
</dbReference>
<dbReference type="AlphaFoldDB" id="A0A3L8P3D8"/>
<sequence>MTEGLEGRVVVVTGASSGIGEAIALHLAERGAHVVLGARGEDALREVAGRIESAGGRAVHRATDVRRREDVEALVATAREHFGGLDVMVSNAGAMPVSLMDDLRVDDWDLMIDVNLRGVLHGIAAALPVFREQGRGHFVHIASTAAYKVVPQQALYAATKTAVRVLTDGLRQELAPDLRVSLVSPGFTHTEGIGKGSDPEIAAAMIARRDEIAMPPEAVARAVAYALEQPESVDVGEIVLRSTAQA</sequence>
<dbReference type="CDD" id="cd05233">
    <property type="entry name" value="SDR_c"/>
    <property type="match status" value="1"/>
</dbReference>
<dbReference type="OrthoDB" id="9775296at2"/>
<dbReference type="PRINTS" id="PR00080">
    <property type="entry name" value="SDRFAMILY"/>
</dbReference>